<comment type="cofactor">
    <cofactor evidence="6">
        <name>Zn(2+)</name>
        <dbReference type="ChEBI" id="CHEBI:29105"/>
    </cofactor>
    <text evidence="6">Binds 1 zinc ion.</text>
</comment>
<dbReference type="NCBIfam" id="TIGR00181">
    <property type="entry name" value="pepF"/>
    <property type="match status" value="1"/>
</dbReference>
<dbReference type="Gene3D" id="1.10.287.830">
    <property type="entry name" value="putative peptidase helix hairpin domain like"/>
    <property type="match status" value="1"/>
</dbReference>
<sequence>MANQTRALPKRSDIQEALTWNLEAIYQTDDEWEKEFSEVKDMLPKMKAFKGRLGESGEELYQALQYQNDISVKLGKLYTYAHMRYDEDTTNSFYQGLNDRAGQLVSQVTNAASYVTPELLSVPEKTLQRFLEEYPDLKLYEHTLDQLNRQRPHVLSEKEESLLAQVREVTASSANTFGMLNNADMKFPTIKDEEGNEVEVTHGRYSRFLESGDRRVRKDAFQAVYDTYGKFKNTFASTVSGNVKKNLFTANVRNYQSARQAALSKNNIPEIVYDQLVATVNDHLHLLHRYLNVRKRALGLDELHVYDLYTPLVKDVDMKVTYKEAQDLVKKGVAALGDEYVSIVAEGFDNRWVDVEENVGKRSGAYSSGSYGTQPYILMNWQDNVNNLFTLTHEFGHSVHSYYTRKYQPFPYGDYSIFVAEVASTCNEALLNDYLLKVTDDEQKRLYLLNHFLEGFRGTVFRQTMFAEFEQLIHEKAAAGEPLTPEMLSGLYYDLNKKYFGDGLKIDEEIALEWARIPHFYYNFYVYQYATGYSAATALAKQILEEGESAVNRYIDFLKAGSSDYPIEVLKKAGVDMTSPEPIKQAFTVFEKTLDELEALLFA</sequence>
<comment type="function">
    <text evidence="6">Has oligopeptidase activity and degrades a variety of small bioactive peptides.</text>
</comment>
<dbReference type="GO" id="GO:0006508">
    <property type="term" value="P:proteolysis"/>
    <property type="evidence" value="ECO:0007669"/>
    <property type="project" value="UniProtKB-KW"/>
</dbReference>
<evidence type="ECO:0000259" key="8">
    <source>
        <dbReference type="Pfam" id="PF08439"/>
    </source>
</evidence>
<dbReference type="EMBL" id="FNPI01000005">
    <property type="protein sequence ID" value="SDZ00434.1"/>
    <property type="molecule type" value="Genomic_DNA"/>
</dbReference>
<dbReference type="PANTHER" id="PTHR11804">
    <property type="entry name" value="PROTEASE M3 THIMET OLIGOPEPTIDASE-RELATED"/>
    <property type="match status" value="1"/>
</dbReference>
<evidence type="ECO:0000256" key="4">
    <source>
        <dbReference type="ARBA" id="ARBA00022833"/>
    </source>
</evidence>
<proteinExistence type="inferred from homology"/>
<accession>A0A1H3PH61</accession>
<dbReference type="SUPFAM" id="SSF55486">
    <property type="entry name" value="Metalloproteases ('zincins'), catalytic domain"/>
    <property type="match status" value="1"/>
</dbReference>
<dbReference type="Gene3D" id="1.10.1370.20">
    <property type="entry name" value="Oligoendopeptidase f, C-terminal domain"/>
    <property type="match status" value="1"/>
</dbReference>
<protein>
    <recommendedName>
        <fullName evidence="6">Oligopeptidase F</fullName>
        <ecNumber evidence="6">3.4.24.-</ecNumber>
    </recommendedName>
</protein>
<keyword evidence="3 6" id="KW-0378">Hydrolase</keyword>
<dbReference type="AlphaFoldDB" id="A0A1H3PH61"/>
<dbReference type="CDD" id="cd09608">
    <property type="entry name" value="M3B_PepF"/>
    <property type="match status" value="1"/>
</dbReference>
<dbReference type="InterPro" id="IPR004438">
    <property type="entry name" value="Peptidase_M3B"/>
</dbReference>
<organism evidence="9 10">
    <name type="scientific">Evansella caseinilytica</name>
    <dbReference type="NCBI Taxonomy" id="1503961"/>
    <lineage>
        <taxon>Bacteria</taxon>
        <taxon>Bacillati</taxon>
        <taxon>Bacillota</taxon>
        <taxon>Bacilli</taxon>
        <taxon>Bacillales</taxon>
        <taxon>Bacillaceae</taxon>
        <taxon>Evansella</taxon>
    </lineage>
</organism>
<evidence type="ECO:0000256" key="1">
    <source>
        <dbReference type="ARBA" id="ARBA00022670"/>
    </source>
</evidence>
<dbReference type="STRING" id="1503961.SAMN05421736_10549"/>
<keyword evidence="5 6" id="KW-0482">Metalloprotease</keyword>
<dbReference type="InterPro" id="IPR042088">
    <property type="entry name" value="OligoPept_F_C"/>
</dbReference>
<keyword evidence="4 6" id="KW-0862">Zinc</keyword>
<evidence type="ECO:0000313" key="9">
    <source>
        <dbReference type="EMBL" id="SDZ00434.1"/>
    </source>
</evidence>
<evidence type="ECO:0000256" key="5">
    <source>
        <dbReference type="ARBA" id="ARBA00023049"/>
    </source>
</evidence>
<feature type="domain" description="Peptidase M3A/M3B catalytic" evidence="7">
    <location>
        <begin position="209"/>
        <end position="587"/>
    </location>
</feature>
<evidence type="ECO:0000259" key="7">
    <source>
        <dbReference type="Pfam" id="PF01432"/>
    </source>
</evidence>
<feature type="domain" description="Oligopeptidase F N-terminal" evidence="8">
    <location>
        <begin position="118"/>
        <end position="187"/>
    </location>
</feature>
<dbReference type="GO" id="GO:0004222">
    <property type="term" value="F:metalloendopeptidase activity"/>
    <property type="evidence" value="ECO:0007669"/>
    <property type="project" value="UniProtKB-UniRule"/>
</dbReference>
<evidence type="ECO:0000256" key="2">
    <source>
        <dbReference type="ARBA" id="ARBA00022723"/>
    </source>
</evidence>
<evidence type="ECO:0000256" key="6">
    <source>
        <dbReference type="RuleBase" id="RU368091"/>
    </source>
</evidence>
<dbReference type="Proteomes" id="UP000198935">
    <property type="component" value="Unassembled WGS sequence"/>
</dbReference>
<evidence type="ECO:0000256" key="3">
    <source>
        <dbReference type="ARBA" id="ARBA00022801"/>
    </source>
</evidence>
<dbReference type="Pfam" id="PF01432">
    <property type="entry name" value="Peptidase_M3"/>
    <property type="match status" value="1"/>
</dbReference>
<reference evidence="10" key="1">
    <citation type="submission" date="2016-10" db="EMBL/GenBank/DDBJ databases">
        <authorList>
            <person name="Varghese N."/>
            <person name="Submissions S."/>
        </authorList>
    </citation>
    <scope>NUCLEOTIDE SEQUENCE [LARGE SCALE GENOMIC DNA]</scope>
    <source>
        <strain evidence="10">SP</strain>
    </source>
</reference>
<keyword evidence="2 6" id="KW-0479">Metal-binding</keyword>
<dbReference type="InterPro" id="IPR013647">
    <property type="entry name" value="OligopepF_N_dom"/>
</dbReference>
<dbReference type="Gene3D" id="1.20.140.70">
    <property type="entry name" value="Oligopeptidase f, N-terminal domain"/>
    <property type="match status" value="1"/>
</dbReference>
<dbReference type="InterPro" id="IPR001567">
    <property type="entry name" value="Pept_M3A_M3B_dom"/>
</dbReference>
<name>A0A1H3PH61_9BACI</name>
<dbReference type="EC" id="3.4.24.-" evidence="6"/>
<dbReference type="PANTHER" id="PTHR11804:SF84">
    <property type="entry name" value="SACCHAROLYSIN"/>
    <property type="match status" value="1"/>
</dbReference>
<keyword evidence="10" id="KW-1185">Reference proteome</keyword>
<dbReference type="GO" id="GO:0046872">
    <property type="term" value="F:metal ion binding"/>
    <property type="evidence" value="ECO:0007669"/>
    <property type="project" value="UniProtKB-UniRule"/>
</dbReference>
<dbReference type="OrthoDB" id="9766487at2"/>
<gene>
    <name evidence="9" type="ORF">SAMN05421736_10549</name>
</gene>
<dbReference type="GO" id="GO:0006518">
    <property type="term" value="P:peptide metabolic process"/>
    <property type="evidence" value="ECO:0007669"/>
    <property type="project" value="TreeGrafter"/>
</dbReference>
<comment type="similarity">
    <text evidence="6">Belongs to the peptidase M3B family.</text>
</comment>
<dbReference type="InterPro" id="IPR045090">
    <property type="entry name" value="Pept_M3A_M3B"/>
</dbReference>
<evidence type="ECO:0000313" key="10">
    <source>
        <dbReference type="Proteomes" id="UP000198935"/>
    </source>
</evidence>
<keyword evidence="1 6" id="KW-0645">Protease</keyword>
<dbReference type="Pfam" id="PF08439">
    <property type="entry name" value="Peptidase_M3_N"/>
    <property type="match status" value="1"/>
</dbReference>